<name>A0A426X5E0_ENSVE</name>
<dbReference type="Proteomes" id="UP000287651">
    <property type="component" value="Unassembled WGS sequence"/>
</dbReference>
<reference evidence="1 2" key="1">
    <citation type="journal article" date="2014" name="Agronomy (Basel)">
        <title>A Draft Genome Sequence for Ensete ventricosum, the Drought-Tolerant Tree Against Hunger.</title>
        <authorList>
            <person name="Harrison J."/>
            <person name="Moore K.A."/>
            <person name="Paszkiewicz K."/>
            <person name="Jones T."/>
            <person name="Grant M."/>
            <person name="Ambacheew D."/>
            <person name="Muzemil S."/>
            <person name="Studholme D.J."/>
        </authorList>
    </citation>
    <scope>NUCLEOTIDE SEQUENCE [LARGE SCALE GENOMIC DNA]</scope>
</reference>
<dbReference type="EMBL" id="AMZH03026333">
    <property type="protein sequence ID" value="RRT34660.1"/>
    <property type="molecule type" value="Genomic_DNA"/>
</dbReference>
<evidence type="ECO:0000313" key="1">
    <source>
        <dbReference type="EMBL" id="RRT34660.1"/>
    </source>
</evidence>
<comment type="caution">
    <text evidence="1">The sequence shown here is derived from an EMBL/GenBank/DDBJ whole genome shotgun (WGS) entry which is preliminary data.</text>
</comment>
<accession>A0A426X5E0</accession>
<gene>
    <name evidence="1" type="ORF">B296_00044318</name>
</gene>
<dbReference type="AlphaFoldDB" id="A0A426X5E0"/>
<protein>
    <submittedName>
        <fullName evidence="1">Uncharacterized protein</fullName>
    </submittedName>
</protein>
<organism evidence="1 2">
    <name type="scientific">Ensete ventricosum</name>
    <name type="common">Abyssinian banana</name>
    <name type="synonym">Musa ensete</name>
    <dbReference type="NCBI Taxonomy" id="4639"/>
    <lineage>
        <taxon>Eukaryota</taxon>
        <taxon>Viridiplantae</taxon>
        <taxon>Streptophyta</taxon>
        <taxon>Embryophyta</taxon>
        <taxon>Tracheophyta</taxon>
        <taxon>Spermatophyta</taxon>
        <taxon>Magnoliopsida</taxon>
        <taxon>Liliopsida</taxon>
        <taxon>Zingiberales</taxon>
        <taxon>Musaceae</taxon>
        <taxon>Ensete</taxon>
    </lineage>
</organism>
<sequence length="49" mass="5154">MRQGNQFGVSECEGGARDTKEAIRSLRDLHSPSVTAATLKTMTGAAMAT</sequence>
<proteinExistence type="predicted"/>
<evidence type="ECO:0000313" key="2">
    <source>
        <dbReference type="Proteomes" id="UP000287651"/>
    </source>
</evidence>